<dbReference type="NCBIfam" id="TIGR02614">
    <property type="entry name" value="ftsW"/>
    <property type="match status" value="1"/>
</dbReference>
<dbReference type="Pfam" id="PF01098">
    <property type="entry name" value="FTSW_RODA_SPOVE"/>
    <property type="match status" value="1"/>
</dbReference>
<evidence type="ECO:0000256" key="17">
    <source>
        <dbReference type="ARBA" id="ARBA00041185"/>
    </source>
</evidence>
<feature type="transmembrane region" description="Helical" evidence="22">
    <location>
        <begin position="74"/>
        <end position="93"/>
    </location>
</feature>
<dbReference type="PANTHER" id="PTHR30474">
    <property type="entry name" value="CELL CYCLE PROTEIN"/>
    <property type="match status" value="1"/>
</dbReference>
<dbReference type="GO" id="GO:0009252">
    <property type="term" value="P:peptidoglycan biosynthetic process"/>
    <property type="evidence" value="ECO:0007669"/>
    <property type="project" value="UniProtKB-KW"/>
</dbReference>
<evidence type="ECO:0000256" key="20">
    <source>
        <dbReference type="ARBA" id="ARBA00049902"/>
    </source>
</evidence>
<feature type="transmembrane region" description="Helical" evidence="22">
    <location>
        <begin position="100"/>
        <end position="119"/>
    </location>
</feature>
<dbReference type="EMBL" id="DVMM01000060">
    <property type="protein sequence ID" value="HIU29235.1"/>
    <property type="molecule type" value="Genomic_DNA"/>
</dbReference>
<evidence type="ECO:0000256" key="6">
    <source>
        <dbReference type="ARBA" id="ARBA00022679"/>
    </source>
</evidence>
<evidence type="ECO:0000256" key="1">
    <source>
        <dbReference type="ARBA" id="ARBA00004651"/>
    </source>
</evidence>
<keyword evidence="6" id="KW-0808">Transferase</keyword>
<gene>
    <name evidence="23" type="primary">ftsW</name>
    <name evidence="23" type="ORF">IAD50_02940</name>
</gene>
<dbReference type="EC" id="2.4.99.28" evidence="19"/>
<feature type="transmembrane region" description="Helical" evidence="22">
    <location>
        <begin position="187"/>
        <end position="204"/>
    </location>
</feature>
<keyword evidence="7 22" id="KW-0812">Transmembrane</keyword>
<sequence>MGLNHKAEKKNNGALDEVKRRIRESIRYNQPDFWLLLAIIMLLGLGTMMVFSASSASAYSLNAQSDAYTILKKQLVFAVLGVAAMLIVSMIDYKVLARFAIPFFGFCIALLVLVQLIGTTHNNAKRWLNFGIEFQPSELYKIAVILFLAYVFSRPGLSYKAVRLLGILIYIVPVGIGIGLIALQPHISCVLIVGMVMVAMMFAGRVKLPTYLCMGLCAGLLAVVVFATKSVNFEYIAERFTTFLDPEHDTSGDSYQIMQSLYAISSGGLFGKGFGKGVQKYLYLPEPYNDFILSILAEELGFVGVTLVLGLFTLFIWRGYKIARNAPDKFSSLTAFGITTLITIQVLMNVAVVTSSMPVTGISLPFFSYGGTSLVILLASMGILLNISKQSHYEKF</sequence>
<proteinExistence type="inferred from homology"/>
<comment type="caution">
    <text evidence="23">The sequence shown here is derived from an EMBL/GenBank/DDBJ whole genome shotgun (WGS) entry which is preliminary data.</text>
</comment>
<evidence type="ECO:0000256" key="15">
    <source>
        <dbReference type="ARBA" id="ARBA00033270"/>
    </source>
</evidence>
<evidence type="ECO:0000256" key="7">
    <source>
        <dbReference type="ARBA" id="ARBA00022692"/>
    </source>
</evidence>
<dbReference type="AlphaFoldDB" id="A0A9D1I951"/>
<evidence type="ECO:0000256" key="2">
    <source>
        <dbReference type="ARBA" id="ARBA00004752"/>
    </source>
</evidence>
<evidence type="ECO:0000256" key="3">
    <source>
        <dbReference type="ARBA" id="ARBA00022475"/>
    </source>
</evidence>
<comment type="subcellular location">
    <subcellularLocation>
        <location evidence="1">Cell membrane</location>
        <topology evidence="1">Multi-pass membrane protein</topology>
    </subcellularLocation>
</comment>
<comment type="similarity">
    <text evidence="16">Belongs to the SEDS family. FtsW subfamily.</text>
</comment>
<keyword evidence="12" id="KW-0131">Cell cycle</keyword>
<evidence type="ECO:0000313" key="23">
    <source>
        <dbReference type="EMBL" id="HIU29235.1"/>
    </source>
</evidence>
<accession>A0A9D1I951</accession>
<keyword evidence="5" id="KW-0328">Glycosyltransferase</keyword>
<feature type="transmembrane region" description="Helical" evidence="22">
    <location>
        <begin position="164"/>
        <end position="181"/>
    </location>
</feature>
<keyword evidence="10 22" id="KW-1133">Transmembrane helix</keyword>
<evidence type="ECO:0000256" key="19">
    <source>
        <dbReference type="ARBA" id="ARBA00044770"/>
    </source>
</evidence>
<evidence type="ECO:0000313" key="24">
    <source>
        <dbReference type="Proteomes" id="UP000824089"/>
    </source>
</evidence>
<dbReference type="GO" id="GO:0008955">
    <property type="term" value="F:peptidoglycan glycosyltransferase activity"/>
    <property type="evidence" value="ECO:0007669"/>
    <property type="project" value="UniProtKB-EC"/>
</dbReference>
<evidence type="ECO:0000256" key="13">
    <source>
        <dbReference type="ARBA" id="ARBA00023316"/>
    </source>
</evidence>
<name>A0A9D1I951_9CLOT</name>
<organism evidence="23 24">
    <name type="scientific">Candidatus Egerieisoma faecipullorum</name>
    <dbReference type="NCBI Taxonomy" id="2840963"/>
    <lineage>
        <taxon>Bacteria</taxon>
        <taxon>Bacillati</taxon>
        <taxon>Bacillota</taxon>
        <taxon>Clostridia</taxon>
        <taxon>Eubacteriales</taxon>
        <taxon>Clostridiaceae</taxon>
        <taxon>Clostridiaceae incertae sedis</taxon>
        <taxon>Candidatus Egerieisoma</taxon>
    </lineage>
</organism>
<keyword evidence="9" id="KW-0573">Peptidoglycan synthesis</keyword>
<evidence type="ECO:0000256" key="11">
    <source>
        <dbReference type="ARBA" id="ARBA00023136"/>
    </source>
</evidence>
<evidence type="ECO:0000256" key="16">
    <source>
        <dbReference type="ARBA" id="ARBA00038053"/>
    </source>
</evidence>
<dbReference type="InterPro" id="IPR001182">
    <property type="entry name" value="FtsW/RodA"/>
</dbReference>
<feature type="transmembrane region" description="Helical" evidence="22">
    <location>
        <begin position="291"/>
        <end position="318"/>
    </location>
</feature>
<dbReference type="GO" id="GO:0032153">
    <property type="term" value="C:cell division site"/>
    <property type="evidence" value="ECO:0007669"/>
    <property type="project" value="TreeGrafter"/>
</dbReference>
<feature type="transmembrane region" description="Helical" evidence="22">
    <location>
        <begin position="330"/>
        <end position="354"/>
    </location>
</feature>
<dbReference type="PANTHER" id="PTHR30474:SF2">
    <property type="entry name" value="PEPTIDOGLYCAN GLYCOSYLTRANSFERASE FTSW-RELATED"/>
    <property type="match status" value="1"/>
</dbReference>
<evidence type="ECO:0000256" key="9">
    <source>
        <dbReference type="ARBA" id="ARBA00022984"/>
    </source>
</evidence>
<dbReference type="GO" id="GO:0005886">
    <property type="term" value="C:plasma membrane"/>
    <property type="evidence" value="ECO:0007669"/>
    <property type="project" value="UniProtKB-SubCell"/>
</dbReference>
<evidence type="ECO:0000256" key="10">
    <source>
        <dbReference type="ARBA" id="ARBA00022989"/>
    </source>
</evidence>
<evidence type="ECO:0000256" key="21">
    <source>
        <dbReference type="ARBA" id="ARBA00049966"/>
    </source>
</evidence>
<evidence type="ECO:0000256" key="5">
    <source>
        <dbReference type="ARBA" id="ARBA00022676"/>
    </source>
</evidence>
<reference evidence="23" key="2">
    <citation type="journal article" date="2021" name="PeerJ">
        <title>Extensive microbial diversity within the chicken gut microbiome revealed by metagenomics and culture.</title>
        <authorList>
            <person name="Gilroy R."/>
            <person name="Ravi A."/>
            <person name="Getino M."/>
            <person name="Pursley I."/>
            <person name="Horton D.L."/>
            <person name="Alikhan N.F."/>
            <person name="Baker D."/>
            <person name="Gharbi K."/>
            <person name="Hall N."/>
            <person name="Watson M."/>
            <person name="Adriaenssens E.M."/>
            <person name="Foster-Nyarko E."/>
            <person name="Jarju S."/>
            <person name="Secka A."/>
            <person name="Antonio M."/>
            <person name="Oren A."/>
            <person name="Chaudhuri R.R."/>
            <person name="La Ragione R."/>
            <person name="Hildebrand F."/>
            <person name="Pallen M.J."/>
        </authorList>
    </citation>
    <scope>NUCLEOTIDE SEQUENCE</scope>
    <source>
        <strain evidence="23">CHK195-4489</strain>
    </source>
</reference>
<keyword evidence="13" id="KW-0961">Cell wall biogenesis/degradation</keyword>
<feature type="transmembrane region" description="Helical" evidence="22">
    <location>
        <begin position="33"/>
        <end position="54"/>
    </location>
</feature>
<comment type="function">
    <text evidence="21">Peptidoglycan polymerase that is essential for cell division.</text>
</comment>
<dbReference type="InterPro" id="IPR013437">
    <property type="entry name" value="FtsW"/>
</dbReference>
<comment type="catalytic activity">
    <reaction evidence="20">
        <text>[GlcNAc-(1-&gt;4)-Mur2Ac(oyl-L-Ala-gamma-D-Glu-L-Lys-D-Ala-D-Ala)](n)-di-trans,octa-cis-undecaprenyl diphosphate + beta-D-GlcNAc-(1-&gt;4)-Mur2Ac(oyl-L-Ala-gamma-D-Glu-L-Lys-D-Ala-D-Ala)-di-trans,octa-cis-undecaprenyl diphosphate = [GlcNAc-(1-&gt;4)-Mur2Ac(oyl-L-Ala-gamma-D-Glu-L-Lys-D-Ala-D-Ala)](n+1)-di-trans,octa-cis-undecaprenyl diphosphate + di-trans,octa-cis-undecaprenyl diphosphate + H(+)</text>
        <dbReference type="Rhea" id="RHEA:23708"/>
        <dbReference type="Rhea" id="RHEA-COMP:9602"/>
        <dbReference type="Rhea" id="RHEA-COMP:9603"/>
        <dbReference type="ChEBI" id="CHEBI:15378"/>
        <dbReference type="ChEBI" id="CHEBI:58405"/>
        <dbReference type="ChEBI" id="CHEBI:60033"/>
        <dbReference type="ChEBI" id="CHEBI:78435"/>
        <dbReference type="EC" id="2.4.99.28"/>
    </reaction>
</comment>
<dbReference type="GO" id="GO:0071555">
    <property type="term" value="P:cell wall organization"/>
    <property type="evidence" value="ECO:0007669"/>
    <property type="project" value="UniProtKB-KW"/>
</dbReference>
<dbReference type="Proteomes" id="UP000824089">
    <property type="component" value="Unassembled WGS sequence"/>
</dbReference>
<evidence type="ECO:0000256" key="4">
    <source>
        <dbReference type="ARBA" id="ARBA00022618"/>
    </source>
</evidence>
<dbReference type="GO" id="GO:0008360">
    <property type="term" value="P:regulation of cell shape"/>
    <property type="evidence" value="ECO:0007669"/>
    <property type="project" value="UniProtKB-KW"/>
</dbReference>
<evidence type="ECO:0000256" key="22">
    <source>
        <dbReference type="SAM" id="Phobius"/>
    </source>
</evidence>
<dbReference type="GO" id="GO:0015648">
    <property type="term" value="F:lipid-linked peptidoglycan transporter activity"/>
    <property type="evidence" value="ECO:0007669"/>
    <property type="project" value="TreeGrafter"/>
</dbReference>
<evidence type="ECO:0000256" key="18">
    <source>
        <dbReference type="ARBA" id="ARBA00041418"/>
    </source>
</evidence>
<dbReference type="GO" id="GO:0051301">
    <property type="term" value="P:cell division"/>
    <property type="evidence" value="ECO:0007669"/>
    <property type="project" value="UniProtKB-KW"/>
</dbReference>
<feature type="transmembrane region" description="Helical" evidence="22">
    <location>
        <begin position="366"/>
        <end position="387"/>
    </location>
</feature>
<evidence type="ECO:0000256" key="14">
    <source>
        <dbReference type="ARBA" id="ARBA00032370"/>
    </source>
</evidence>
<comment type="pathway">
    <text evidence="2">Cell wall biogenesis; peptidoglycan biosynthesis.</text>
</comment>
<evidence type="ECO:0000256" key="12">
    <source>
        <dbReference type="ARBA" id="ARBA00023306"/>
    </source>
</evidence>
<keyword evidence="3" id="KW-1003">Cell membrane</keyword>
<keyword evidence="11 22" id="KW-0472">Membrane</keyword>
<keyword evidence="8" id="KW-0133">Cell shape</keyword>
<keyword evidence="4" id="KW-0132">Cell division</keyword>
<protein>
    <recommendedName>
        <fullName evidence="17">Probable peptidoglycan glycosyltransferase FtsW</fullName>
        <ecNumber evidence="19">2.4.99.28</ecNumber>
    </recommendedName>
    <alternativeName>
        <fullName evidence="18">Cell division protein FtsW</fullName>
    </alternativeName>
    <alternativeName>
        <fullName evidence="15">Cell wall polymerase</fullName>
    </alternativeName>
    <alternativeName>
        <fullName evidence="14">Peptidoglycan polymerase</fullName>
    </alternativeName>
</protein>
<reference evidence="23" key="1">
    <citation type="submission" date="2020-10" db="EMBL/GenBank/DDBJ databases">
        <authorList>
            <person name="Gilroy R."/>
        </authorList>
    </citation>
    <scope>NUCLEOTIDE SEQUENCE</scope>
    <source>
        <strain evidence="23">CHK195-4489</strain>
    </source>
</reference>
<feature type="transmembrane region" description="Helical" evidence="22">
    <location>
        <begin position="139"/>
        <end position="157"/>
    </location>
</feature>
<feature type="transmembrane region" description="Helical" evidence="22">
    <location>
        <begin position="211"/>
        <end position="228"/>
    </location>
</feature>
<evidence type="ECO:0000256" key="8">
    <source>
        <dbReference type="ARBA" id="ARBA00022960"/>
    </source>
</evidence>